<dbReference type="InterPro" id="IPR050549">
    <property type="entry name" value="MFS_Trehalose_Transporter"/>
</dbReference>
<feature type="transmembrane region" description="Helical" evidence="9">
    <location>
        <begin position="143"/>
        <end position="165"/>
    </location>
</feature>
<dbReference type="InterPro" id="IPR036259">
    <property type="entry name" value="MFS_trans_sf"/>
</dbReference>
<feature type="transmembrane region" description="Helical" evidence="9">
    <location>
        <begin position="18"/>
        <end position="41"/>
    </location>
</feature>
<feature type="transmembrane region" description="Helical" evidence="9">
    <location>
        <begin position="253"/>
        <end position="280"/>
    </location>
</feature>
<name>V5GXE1_ANOGL</name>
<keyword evidence="4" id="KW-0762">Sugar transport</keyword>
<evidence type="ECO:0000256" key="3">
    <source>
        <dbReference type="ARBA" id="ARBA00022475"/>
    </source>
</evidence>
<evidence type="ECO:0000256" key="8">
    <source>
        <dbReference type="SAM" id="Coils"/>
    </source>
</evidence>
<dbReference type="PANTHER" id="PTHR48021:SF46">
    <property type="entry name" value="MAJOR FACILITATOR SUPERFAMILY (MFS) PROFILE DOMAIN-CONTAINING PROTEIN"/>
    <property type="match status" value="1"/>
</dbReference>
<dbReference type="Gene3D" id="1.20.1250.20">
    <property type="entry name" value="MFS general substrate transporter like domains"/>
    <property type="match status" value="1"/>
</dbReference>
<feature type="transmembrane region" description="Helical" evidence="9">
    <location>
        <begin position="90"/>
        <end position="112"/>
    </location>
</feature>
<proteinExistence type="predicted"/>
<reference evidence="11" key="1">
    <citation type="submission" date="2013-07" db="EMBL/GenBank/DDBJ databases">
        <title>Midgut Transcriptome Profiling of Anoplphora glabripennis, a Lignocellulose Degrading, Wood-Boring Cerambycid.</title>
        <authorList>
            <person name="Scully E.D."/>
            <person name="Hoover K."/>
            <person name="Carlson J.E."/>
            <person name="Tien M."/>
            <person name="Geib S.M."/>
        </authorList>
    </citation>
    <scope>NUCLEOTIDE SEQUENCE</scope>
</reference>
<evidence type="ECO:0000256" key="1">
    <source>
        <dbReference type="ARBA" id="ARBA00004651"/>
    </source>
</evidence>
<keyword evidence="5 9" id="KW-0812">Transmembrane</keyword>
<gene>
    <name evidence="11" type="primary">TRET1</name>
</gene>
<feature type="domain" description="Major facilitator superfamily (MFS) profile" evidence="10">
    <location>
        <begin position="16"/>
        <end position="338"/>
    </location>
</feature>
<dbReference type="GO" id="GO:0022857">
    <property type="term" value="F:transmembrane transporter activity"/>
    <property type="evidence" value="ECO:0007669"/>
    <property type="project" value="InterPro"/>
</dbReference>
<dbReference type="FunFam" id="1.20.1250.20:FF:000218">
    <property type="entry name" value="facilitated trehalose transporter Tret1"/>
    <property type="match status" value="1"/>
</dbReference>
<evidence type="ECO:0000256" key="4">
    <source>
        <dbReference type="ARBA" id="ARBA00022597"/>
    </source>
</evidence>
<accession>V5GXE1</accession>
<keyword evidence="6 9" id="KW-1133">Transmembrane helix</keyword>
<comment type="subcellular location">
    <subcellularLocation>
        <location evidence="1">Cell membrane</location>
        <topology evidence="1">Multi-pass membrane protein</topology>
    </subcellularLocation>
</comment>
<evidence type="ECO:0000256" key="5">
    <source>
        <dbReference type="ARBA" id="ARBA00022692"/>
    </source>
</evidence>
<dbReference type="AlphaFoldDB" id="V5GXE1"/>
<dbReference type="PROSITE" id="PS00216">
    <property type="entry name" value="SUGAR_TRANSPORT_1"/>
    <property type="match status" value="1"/>
</dbReference>
<evidence type="ECO:0000259" key="10">
    <source>
        <dbReference type="PROSITE" id="PS50850"/>
    </source>
</evidence>
<keyword evidence="8" id="KW-0175">Coiled coil</keyword>
<dbReference type="GO" id="GO:0005886">
    <property type="term" value="C:plasma membrane"/>
    <property type="evidence" value="ECO:0007669"/>
    <property type="project" value="UniProtKB-SubCell"/>
</dbReference>
<keyword evidence="2" id="KW-0813">Transport</keyword>
<dbReference type="EMBL" id="GALX01003488">
    <property type="protein sequence ID" value="JAB64978.1"/>
    <property type="molecule type" value="Transcribed_RNA"/>
</dbReference>
<evidence type="ECO:0000256" key="6">
    <source>
        <dbReference type="ARBA" id="ARBA00022989"/>
    </source>
</evidence>
<feature type="coiled-coil region" evidence="8">
    <location>
        <begin position="218"/>
        <end position="245"/>
    </location>
</feature>
<protein>
    <submittedName>
        <fullName evidence="11">Facilitated trehalose transporter Tret1</fullName>
    </submittedName>
</protein>
<dbReference type="InterPro" id="IPR020846">
    <property type="entry name" value="MFS_dom"/>
</dbReference>
<organism evidence="11">
    <name type="scientific">Anoplophora glabripennis</name>
    <name type="common">Asian longhorn beetle</name>
    <name type="synonym">Anoplophora nobilis</name>
    <dbReference type="NCBI Taxonomy" id="217634"/>
    <lineage>
        <taxon>Eukaryota</taxon>
        <taxon>Metazoa</taxon>
        <taxon>Ecdysozoa</taxon>
        <taxon>Arthropoda</taxon>
        <taxon>Hexapoda</taxon>
        <taxon>Insecta</taxon>
        <taxon>Pterygota</taxon>
        <taxon>Neoptera</taxon>
        <taxon>Endopterygota</taxon>
        <taxon>Coleoptera</taxon>
        <taxon>Polyphaga</taxon>
        <taxon>Cucujiformia</taxon>
        <taxon>Chrysomeloidea</taxon>
        <taxon>Cerambycidae</taxon>
        <taxon>Lamiinae</taxon>
        <taxon>Lamiini</taxon>
        <taxon>Anoplophora</taxon>
    </lineage>
</organism>
<dbReference type="InterPro" id="IPR005828">
    <property type="entry name" value="MFS_sugar_transport-like"/>
</dbReference>
<evidence type="ECO:0000256" key="7">
    <source>
        <dbReference type="ARBA" id="ARBA00023136"/>
    </source>
</evidence>
<dbReference type="Pfam" id="PF00083">
    <property type="entry name" value="Sugar_tr"/>
    <property type="match status" value="1"/>
</dbReference>
<evidence type="ECO:0000313" key="11">
    <source>
        <dbReference type="EMBL" id="JAB64978.1"/>
    </source>
</evidence>
<feature type="transmembrane region" description="Helical" evidence="9">
    <location>
        <begin position="292"/>
        <end position="312"/>
    </location>
</feature>
<evidence type="ECO:0000256" key="9">
    <source>
        <dbReference type="SAM" id="Phobius"/>
    </source>
</evidence>
<keyword evidence="3" id="KW-1003">Cell membrane</keyword>
<dbReference type="PANTHER" id="PTHR48021">
    <property type="match status" value="1"/>
</dbReference>
<dbReference type="SUPFAM" id="SSF103473">
    <property type="entry name" value="MFS general substrate transporter"/>
    <property type="match status" value="1"/>
</dbReference>
<keyword evidence="7 9" id="KW-0472">Membrane</keyword>
<evidence type="ECO:0000256" key="2">
    <source>
        <dbReference type="ARBA" id="ARBA00022448"/>
    </source>
</evidence>
<dbReference type="InterPro" id="IPR005829">
    <property type="entry name" value="Sugar_transporter_CS"/>
</dbReference>
<sequence length="338" mass="37071">MGEENGISHIFKGTLTQLFAAIFGTLFAISDGMVTGWTAPMIPYLISEDSHIKTTKHEAEWLEPALLLGAACGLPTTIFFTQKIGRKKSLLLASVVELFTWIIVAFADRILFICMARFLSGMAGNMVFVAAPMYVAEIADQKIRGFLSSIIYLMLLFGCLVVYIVGPYFPYYTSAIIGAGIVLTELAVFSSVPESPYYLLWKGQPEKAKKSLEYFRPGVSVEEELKAIEEAIERQKSEKGKIRDLLSGGNRKALIIMSALAGGQNLCAMNVVLMNLHLILREAGSVYLSESLTAIIFSSIMLTAATIASFQVDKYGRRIILVTSSILTGICLLNSNLF</sequence>
<dbReference type="PROSITE" id="PS50850">
    <property type="entry name" value="MFS"/>
    <property type="match status" value="1"/>
</dbReference>
<feature type="transmembrane region" description="Helical" evidence="9">
    <location>
        <begin position="118"/>
        <end position="136"/>
    </location>
</feature>
<feature type="transmembrane region" description="Helical" evidence="9">
    <location>
        <begin position="171"/>
        <end position="192"/>
    </location>
</feature>